<dbReference type="OrthoDB" id="109877at2759"/>
<feature type="transmembrane region" description="Helical" evidence="1">
    <location>
        <begin position="103"/>
        <end position="122"/>
    </location>
</feature>
<evidence type="ECO:0000313" key="2">
    <source>
        <dbReference type="EMBL" id="ETO72573.1"/>
    </source>
</evidence>
<name>A0A081A112_PHYNI</name>
<accession>A0A081A112</accession>
<keyword evidence="1" id="KW-1133">Transmembrane helix</keyword>
<keyword evidence="1" id="KW-0472">Membrane</keyword>
<organism evidence="2 3">
    <name type="scientific">Phytophthora nicotianae P1976</name>
    <dbReference type="NCBI Taxonomy" id="1317066"/>
    <lineage>
        <taxon>Eukaryota</taxon>
        <taxon>Sar</taxon>
        <taxon>Stramenopiles</taxon>
        <taxon>Oomycota</taxon>
        <taxon>Peronosporomycetes</taxon>
        <taxon>Peronosporales</taxon>
        <taxon>Peronosporaceae</taxon>
        <taxon>Phytophthora</taxon>
    </lineage>
</organism>
<gene>
    <name evidence="2" type="ORF">F444_11380</name>
</gene>
<dbReference type="Proteomes" id="UP000028582">
    <property type="component" value="Unassembled WGS sequence"/>
</dbReference>
<protein>
    <recommendedName>
        <fullName evidence="4">Transmembrane protein 107</fullName>
    </recommendedName>
</protein>
<reference evidence="2 3" key="1">
    <citation type="submission" date="2013-11" db="EMBL/GenBank/DDBJ databases">
        <title>The Genome Sequence of Phytophthora parasitica P1976.</title>
        <authorList>
            <consortium name="The Broad Institute Genomics Platform"/>
            <person name="Russ C."/>
            <person name="Tyler B."/>
            <person name="Panabieres F."/>
            <person name="Shan W."/>
            <person name="Tripathy S."/>
            <person name="Grunwald N."/>
            <person name="Machado M."/>
            <person name="Johnson C.S."/>
            <person name="Walker B."/>
            <person name="Young S."/>
            <person name="Zeng Q."/>
            <person name="Gargeya S."/>
            <person name="Fitzgerald M."/>
            <person name="Haas B."/>
            <person name="Abouelleil A."/>
            <person name="Allen A.W."/>
            <person name="Alvarado L."/>
            <person name="Arachchi H.M."/>
            <person name="Berlin A.M."/>
            <person name="Chapman S.B."/>
            <person name="Gainer-Dewar J."/>
            <person name="Goldberg J."/>
            <person name="Griggs A."/>
            <person name="Gujja S."/>
            <person name="Hansen M."/>
            <person name="Howarth C."/>
            <person name="Imamovic A."/>
            <person name="Ireland A."/>
            <person name="Larimer J."/>
            <person name="McCowan C."/>
            <person name="Murphy C."/>
            <person name="Pearson M."/>
            <person name="Poon T.W."/>
            <person name="Priest M."/>
            <person name="Roberts A."/>
            <person name="Saif S."/>
            <person name="Shea T."/>
            <person name="Sisk P."/>
            <person name="Sykes S."/>
            <person name="Wortman J."/>
            <person name="Nusbaum C."/>
            <person name="Birren B."/>
        </authorList>
    </citation>
    <scope>NUCLEOTIDE SEQUENCE [LARGE SCALE GENOMIC DNA]</scope>
    <source>
        <strain evidence="2 3">P1976</strain>
    </source>
</reference>
<dbReference type="EMBL" id="ANJA01002052">
    <property type="protein sequence ID" value="ETO72573.1"/>
    <property type="molecule type" value="Genomic_DNA"/>
</dbReference>
<keyword evidence="1" id="KW-0812">Transmembrane</keyword>
<feature type="transmembrane region" description="Helical" evidence="1">
    <location>
        <begin position="35"/>
        <end position="57"/>
    </location>
</feature>
<comment type="caution">
    <text evidence="2">The sequence shown here is derived from an EMBL/GenBank/DDBJ whole genome shotgun (WGS) entry which is preliminary data.</text>
</comment>
<sequence length="138" mass="15452">MAMAMLRARFLLTSGHLVATCLVRMETASMVAYLSFALAIGNLFAGLDVYSPIVGTSKLKMRVGYLFTTPPHRCIQKNAVHIFCHFVGGVCVCQMILHDLDPARYLWYVVLLTHLPSSLCILDTTAQRFLFKTAQHPY</sequence>
<evidence type="ECO:0000313" key="3">
    <source>
        <dbReference type="Proteomes" id="UP000028582"/>
    </source>
</evidence>
<dbReference type="AlphaFoldDB" id="A0A081A112"/>
<evidence type="ECO:0008006" key="4">
    <source>
        <dbReference type="Google" id="ProtNLM"/>
    </source>
</evidence>
<evidence type="ECO:0000256" key="1">
    <source>
        <dbReference type="SAM" id="Phobius"/>
    </source>
</evidence>
<proteinExistence type="predicted"/>